<dbReference type="GO" id="GO:0000287">
    <property type="term" value="F:magnesium ion binding"/>
    <property type="evidence" value="ECO:0007669"/>
    <property type="project" value="InterPro"/>
</dbReference>
<sequence length="135" mass="15962">MTVIFEIEPVEQARPRAAYIGRRIIMYDPEKVKNFKKELYHLAKELYHGDRADGALEVEIYFYRPVQKSLSKKERARRLSGKRRPTMKPDLDNYVKSALDALNGVLWTDDARIVDLHAHKYYSDRPRIEITVREL</sequence>
<accession>A0AAJ6FQ67</accession>
<dbReference type="InterPro" id="IPR008822">
    <property type="entry name" value="Endonuclease_RusA-like"/>
</dbReference>
<organism evidence="1 2">
    <name type="scientific">Ligilactobacillus animalis</name>
    <dbReference type="NCBI Taxonomy" id="1605"/>
    <lineage>
        <taxon>Bacteria</taxon>
        <taxon>Bacillati</taxon>
        <taxon>Bacillota</taxon>
        <taxon>Bacilli</taxon>
        <taxon>Lactobacillales</taxon>
        <taxon>Lactobacillaceae</taxon>
        <taxon>Ligilactobacillus</taxon>
    </lineage>
</organism>
<dbReference type="AlphaFoldDB" id="A0AAJ6FQ67"/>
<evidence type="ECO:0000313" key="1">
    <source>
        <dbReference type="EMBL" id="WHQ81043.1"/>
    </source>
</evidence>
<dbReference type="Pfam" id="PF05866">
    <property type="entry name" value="RusA"/>
    <property type="match status" value="1"/>
</dbReference>
<dbReference type="Proteomes" id="UP001238155">
    <property type="component" value="Chromosome"/>
</dbReference>
<dbReference type="Gene3D" id="3.30.1330.70">
    <property type="entry name" value="Holliday junction resolvase RusA"/>
    <property type="match status" value="1"/>
</dbReference>
<reference evidence="1" key="1">
    <citation type="submission" date="2023-04" db="EMBL/GenBank/DDBJ databases">
        <title>Four porcine-derived lactic acid bacteria strains analyses and their evaluation as potential probiotics based on genomics.</title>
        <authorList>
            <person name="Niu D."/>
        </authorList>
    </citation>
    <scope>NUCLEOTIDE SEQUENCE</scope>
    <source>
        <strain evidence="1">ZSB1</strain>
    </source>
</reference>
<name>A0AAJ6FQ67_9LACO</name>
<protein>
    <submittedName>
        <fullName evidence="1">RusA family crossover junction endodeoxyribonuclease</fullName>
    </submittedName>
</protein>
<dbReference type="GO" id="GO:0006281">
    <property type="term" value="P:DNA repair"/>
    <property type="evidence" value="ECO:0007669"/>
    <property type="project" value="InterPro"/>
</dbReference>
<gene>
    <name evidence="1" type="ORF">QFF56_02925</name>
</gene>
<evidence type="ECO:0000313" key="2">
    <source>
        <dbReference type="Proteomes" id="UP001238155"/>
    </source>
</evidence>
<dbReference type="SUPFAM" id="SSF103084">
    <property type="entry name" value="Holliday junction resolvase RusA"/>
    <property type="match status" value="1"/>
</dbReference>
<dbReference type="GO" id="GO:0006310">
    <property type="term" value="P:DNA recombination"/>
    <property type="evidence" value="ECO:0007669"/>
    <property type="project" value="InterPro"/>
</dbReference>
<dbReference type="InterPro" id="IPR036614">
    <property type="entry name" value="RusA-like_sf"/>
</dbReference>
<proteinExistence type="predicted"/>
<dbReference type="EMBL" id="CP123751">
    <property type="protein sequence ID" value="WHQ81043.1"/>
    <property type="molecule type" value="Genomic_DNA"/>
</dbReference>